<evidence type="ECO:0000313" key="3">
    <source>
        <dbReference type="EMBL" id="KMZ62478.1"/>
    </source>
</evidence>
<dbReference type="InterPro" id="IPR002938">
    <property type="entry name" value="FAD-bd"/>
</dbReference>
<dbReference type="InterPro" id="IPR036188">
    <property type="entry name" value="FAD/NAD-bd_sf"/>
</dbReference>
<dbReference type="EMBL" id="LFYR01001351">
    <property type="protein sequence ID" value="KMZ62478.1"/>
    <property type="molecule type" value="Genomic_DNA"/>
</dbReference>
<dbReference type="AlphaFoldDB" id="A0A0K9P0G9"/>
<dbReference type="OMA" id="SVYSFCM"/>
<dbReference type="Gene3D" id="3.50.50.60">
    <property type="entry name" value="FAD/NAD(P)-binding domain"/>
    <property type="match status" value="2"/>
</dbReference>
<name>A0A0K9P0G9_ZOSMR</name>
<dbReference type="PRINTS" id="PR00419">
    <property type="entry name" value="ADXRDTASE"/>
</dbReference>
<dbReference type="Pfam" id="PF21688">
    <property type="entry name" value="FAD-depend_C"/>
    <property type="match status" value="1"/>
</dbReference>
<comment type="caution">
    <text evidence="3">The sequence shown here is derived from an EMBL/GenBank/DDBJ whole genome shotgun (WGS) entry which is preliminary data.</text>
</comment>
<dbReference type="InterPro" id="IPR028348">
    <property type="entry name" value="FAD-binding_protein"/>
</dbReference>
<evidence type="ECO:0000259" key="1">
    <source>
        <dbReference type="Pfam" id="PF01494"/>
    </source>
</evidence>
<feature type="domain" description="FAD-dependent protein C-terminal" evidence="2">
    <location>
        <begin position="429"/>
        <end position="644"/>
    </location>
</feature>
<dbReference type="OrthoDB" id="2690153at2759"/>
<dbReference type="STRING" id="29655.A0A0K9P0G9"/>
<dbReference type="PANTHER" id="PTHR42842">
    <property type="entry name" value="FAD/NAD(P)-BINDING OXIDOREDUCTASE"/>
    <property type="match status" value="1"/>
</dbReference>
<protein>
    <submittedName>
        <fullName evidence="3">FAD dependent oxidoreductase</fullName>
    </submittedName>
</protein>
<organism evidence="3 4">
    <name type="scientific">Zostera marina</name>
    <name type="common">Eelgrass</name>
    <dbReference type="NCBI Taxonomy" id="29655"/>
    <lineage>
        <taxon>Eukaryota</taxon>
        <taxon>Viridiplantae</taxon>
        <taxon>Streptophyta</taxon>
        <taxon>Embryophyta</taxon>
        <taxon>Tracheophyta</taxon>
        <taxon>Spermatophyta</taxon>
        <taxon>Magnoliopsida</taxon>
        <taxon>Liliopsida</taxon>
        <taxon>Zosteraceae</taxon>
        <taxon>Zostera</taxon>
    </lineage>
</organism>
<evidence type="ECO:0000313" key="4">
    <source>
        <dbReference type="Proteomes" id="UP000036987"/>
    </source>
</evidence>
<accession>A0A0K9P0G9</accession>
<dbReference type="InterPro" id="IPR049516">
    <property type="entry name" value="FAD-depend_C"/>
</dbReference>
<dbReference type="Proteomes" id="UP000036987">
    <property type="component" value="Unassembled WGS sequence"/>
</dbReference>
<evidence type="ECO:0000259" key="2">
    <source>
        <dbReference type="Pfam" id="PF21688"/>
    </source>
</evidence>
<feature type="domain" description="FAD-binding" evidence="1">
    <location>
        <begin position="236"/>
        <end position="274"/>
    </location>
</feature>
<dbReference type="PANTHER" id="PTHR42842:SF3">
    <property type="entry name" value="FAD_NAD(P)-BINDING OXIDOREDUCTASE FAMILY PROTEIN"/>
    <property type="match status" value="1"/>
</dbReference>
<dbReference type="Gene3D" id="3.30.70.2700">
    <property type="match status" value="1"/>
</dbReference>
<dbReference type="SUPFAM" id="SSF51905">
    <property type="entry name" value="FAD/NAD(P)-binding domain"/>
    <property type="match status" value="1"/>
</dbReference>
<reference evidence="4" key="1">
    <citation type="journal article" date="2016" name="Nature">
        <title>The genome of the seagrass Zostera marina reveals angiosperm adaptation to the sea.</title>
        <authorList>
            <person name="Olsen J.L."/>
            <person name="Rouze P."/>
            <person name="Verhelst B."/>
            <person name="Lin Y.-C."/>
            <person name="Bayer T."/>
            <person name="Collen J."/>
            <person name="Dattolo E."/>
            <person name="De Paoli E."/>
            <person name="Dittami S."/>
            <person name="Maumus F."/>
            <person name="Michel G."/>
            <person name="Kersting A."/>
            <person name="Lauritano C."/>
            <person name="Lohaus R."/>
            <person name="Toepel M."/>
            <person name="Tonon T."/>
            <person name="Vanneste K."/>
            <person name="Amirebrahimi M."/>
            <person name="Brakel J."/>
            <person name="Bostroem C."/>
            <person name="Chovatia M."/>
            <person name="Grimwood J."/>
            <person name="Jenkins J.W."/>
            <person name="Jueterbock A."/>
            <person name="Mraz A."/>
            <person name="Stam W.T."/>
            <person name="Tice H."/>
            <person name="Bornberg-Bauer E."/>
            <person name="Green P.J."/>
            <person name="Pearson G.A."/>
            <person name="Procaccini G."/>
            <person name="Duarte C.M."/>
            <person name="Schmutz J."/>
            <person name="Reusch T.B.H."/>
            <person name="Van de Peer Y."/>
        </authorList>
    </citation>
    <scope>NUCLEOTIDE SEQUENCE [LARGE SCALE GENOMIC DNA]</scope>
    <source>
        <strain evidence="4">cv. Finnish</strain>
    </source>
</reference>
<dbReference type="GO" id="GO:0071949">
    <property type="term" value="F:FAD binding"/>
    <property type="evidence" value="ECO:0007669"/>
    <property type="project" value="InterPro"/>
</dbReference>
<gene>
    <name evidence="3" type="ORF">ZOSMA_45G00160</name>
</gene>
<proteinExistence type="predicted"/>
<dbReference type="GO" id="GO:0015979">
    <property type="term" value="P:photosynthesis"/>
    <property type="evidence" value="ECO:0000318"/>
    <property type="project" value="GO_Central"/>
</dbReference>
<dbReference type="Pfam" id="PF01494">
    <property type="entry name" value="FAD_binding_3"/>
    <property type="match status" value="1"/>
</dbReference>
<keyword evidence="4" id="KW-1185">Reference proteome</keyword>
<sequence length="719" mass="78851">MSLLSSNLSQFHFSSSISSSLNLKTLNSPLLHKPISTHPATATKPFFTVIICGARRTGKLRYPSEKKKLERRNKTLLVPADNIVNKEDGFWRISKLGVPVGKDPGKDFLEVSLPLLNAIAKVLKFPVAKMLPPEAFTVVRKSFDARKVLKESQFVYIVDMDVKKLLDLEPRTWDFISRLDPKFGLAEYMSSEKVYDDVVTVIHDRKSKNVDAGSGDGINETNSKFPYRTLKSRKPKVVIVGSGPSGLFASLVLGEVGADVTLIERGQAVEQRGRDIGALVARKILQSESNFCFGEGGAGTWSDGKLVTRIGRNTDCVQAVMKTLVRFGASSNILVDGKPHLGTDKLIPLLRNFRHHLQQLDVNIKFGTRLDNLIVENGHAIGIEVSDVSKDSNTNSKLSCDAVVLAVGHSARDVYQMLLRHGVELIPKDFSVGLRIEHPQELINRIQYNTLSTEVRDGRGKVPVADYKVVKYVEEGNIGGNGSVEDLRRSCYSFCMCPGGQIVSTSTDPSELCINGMSFSRRASKWANAALVVTVSKRDFDPFHFHGSLSGVAFQREFERKASVMGGGNFVVPAQTVTDFLESKLTVTTLPSSSYRLGVKASNLHELFPSQITQALQESILKFDKELPFFISKDALLHGVETRTSSPVQIPRHGDTYENKSLKGLYPIGEGAGHAGGIVSAAVDGLYCGFALAKKLNLFDGDIESILGRAQKSSGFVKY</sequence>